<dbReference type="GO" id="GO:0006396">
    <property type="term" value="P:RNA processing"/>
    <property type="evidence" value="ECO:0007669"/>
    <property type="project" value="InterPro"/>
</dbReference>
<dbReference type="AlphaFoldDB" id="A0A1T4K0K7"/>
<organism evidence="5 6">
    <name type="scientific">Eubacterium coprostanoligenes</name>
    <dbReference type="NCBI Taxonomy" id="290054"/>
    <lineage>
        <taxon>Bacteria</taxon>
        <taxon>Bacillati</taxon>
        <taxon>Bacillota</taxon>
        <taxon>Clostridia</taxon>
        <taxon>Eubacteriales</taxon>
        <taxon>Eubacteriaceae</taxon>
        <taxon>Eubacterium</taxon>
    </lineage>
</organism>
<dbReference type="Pfam" id="PF00588">
    <property type="entry name" value="SpoU_methylase"/>
    <property type="match status" value="1"/>
</dbReference>
<evidence type="ECO:0000259" key="4">
    <source>
        <dbReference type="SMART" id="SM00967"/>
    </source>
</evidence>
<evidence type="ECO:0000256" key="2">
    <source>
        <dbReference type="ARBA" id="ARBA00022603"/>
    </source>
</evidence>
<sequence length="259" mass="28551">MKYESEKEKDRDYRTNDNLVIGRNAVTELLKSDREVENVLIAKGEREGSINRIIGLCKEKKIVIKNVDRKKLDFLAPGGNHQGVVANVPAHEYSTVDEILAYAEEKGEAPFIIMCDEIEDSHNLGAIIRTAEACGAHGIIIPKRRNVGLNFIVAKTSCGALEYMKVARVTNLASTIDELKKKNIWVYAADMDGQRWDKTDFSGGACLVVGNEGDGVGRLIKEKCDVTVSLPMLGKVNSLNASVAAGILMYEIARQRLDK</sequence>
<dbReference type="SUPFAM" id="SSF55315">
    <property type="entry name" value="L30e-like"/>
    <property type="match status" value="1"/>
</dbReference>
<dbReference type="GO" id="GO:0008173">
    <property type="term" value="F:RNA methyltransferase activity"/>
    <property type="evidence" value="ECO:0007669"/>
    <property type="project" value="InterPro"/>
</dbReference>
<keyword evidence="2 5" id="KW-0489">Methyltransferase</keyword>
<evidence type="ECO:0000313" key="6">
    <source>
        <dbReference type="Proteomes" id="UP000190657"/>
    </source>
</evidence>
<dbReference type="InterPro" id="IPR029026">
    <property type="entry name" value="tRNA_m1G_MTases_N"/>
</dbReference>
<dbReference type="NCBIfam" id="TIGR00186">
    <property type="entry name" value="rRNA_methyl_3"/>
    <property type="match status" value="1"/>
</dbReference>
<protein>
    <submittedName>
        <fullName evidence="5">23S rRNA (Guanosine2251-2'-O)-methyltransferase</fullName>
    </submittedName>
</protein>
<proteinExistence type="inferred from homology"/>
<accession>A0A1T4K0K7</accession>
<dbReference type="FunFam" id="3.40.1280.10:FF:000008">
    <property type="entry name" value="Group 3 RNA methyltransferase TrmH"/>
    <property type="match status" value="1"/>
</dbReference>
<evidence type="ECO:0000313" key="5">
    <source>
        <dbReference type="EMBL" id="SJZ35837.1"/>
    </source>
</evidence>
<keyword evidence="3 5" id="KW-0808">Transferase</keyword>
<feature type="domain" description="RNA 2-O ribose methyltransferase substrate binding" evidence="4">
    <location>
        <begin position="19"/>
        <end position="94"/>
    </location>
</feature>
<gene>
    <name evidence="5" type="ORF">SAMN02745114_00213</name>
</gene>
<dbReference type="CDD" id="cd18103">
    <property type="entry name" value="SpoU-like_RlmB"/>
    <property type="match status" value="1"/>
</dbReference>
<dbReference type="PANTHER" id="PTHR46429">
    <property type="entry name" value="23S RRNA (GUANOSINE-2'-O-)-METHYLTRANSFERASE RLMB"/>
    <property type="match status" value="1"/>
</dbReference>
<dbReference type="SUPFAM" id="SSF75217">
    <property type="entry name" value="alpha/beta knot"/>
    <property type="match status" value="1"/>
</dbReference>
<name>A0A1T4K0K7_9FIRM</name>
<dbReference type="InterPro" id="IPR013123">
    <property type="entry name" value="SpoU_subst-bd"/>
</dbReference>
<evidence type="ECO:0000256" key="3">
    <source>
        <dbReference type="ARBA" id="ARBA00022679"/>
    </source>
</evidence>
<evidence type="ECO:0000256" key="1">
    <source>
        <dbReference type="ARBA" id="ARBA00007228"/>
    </source>
</evidence>
<reference evidence="5 6" key="1">
    <citation type="submission" date="2017-02" db="EMBL/GenBank/DDBJ databases">
        <authorList>
            <person name="Peterson S.W."/>
        </authorList>
    </citation>
    <scope>NUCLEOTIDE SEQUENCE [LARGE SCALE GENOMIC DNA]</scope>
    <source>
        <strain evidence="5 6">ATCC 51222</strain>
    </source>
</reference>
<dbReference type="PANTHER" id="PTHR46429:SF1">
    <property type="entry name" value="23S RRNA (GUANOSINE-2'-O-)-METHYLTRANSFERASE RLMB"/>
    <property type="match status" value="1"/>
</dbReference>
<dbReference type="InterPro" id="IPR029028">
    <property type="entry name" value="Alpha/beta_knot_MTases"/>
</dbReference>
<dbReference type="SMART" id="SM00967">
    <property type="entry name" value="SpoU_sub_bind"/>
    <property type="match status" value="1"/>
</dbReference>
<dbReference type="Gene3D" id="3.40.1280.10">
    <property type="match status" value="1"/>
</dbReference>
<keyword evidence="6" id="KW-1185">Reference proteome</keyword>
<dbReference type="InterPro" id="IPR001537">
    <property type="entry name" value="SpoU_MeTrfase"/>
</dbReference>
<dbReference type="InterPro" id="IPR029064">
    <property type="entry name" value="Ribosomal_eL30-like_sf"/>
</dbReference>
<dbReference type="EMBL" id="FUWW01000002">
    <property type="protein sequence ID" value="SJZ35837.1"/>
    <property type="molecule type" value="Genomic_DNA"/>
</dbReference>
<dbReference type="GO" id="GO:0003723">
    <property type="term" value="F:RNA binding"/>
    <property type="evidence" value="ECO:0007669"/>
    <property type="project" value="InterPro"/>
</dbReference>
<dbReference type="GO" id="GO:0032259">
    <property type="term" value="P:methylation"/>
    <property type="evidence" value="ECO:0007669"/>
    <property type="project" value="UniProtKB-KW"/>
</dbReference>
<dbReference type="Pfam" id="PF08032">
    <property type="entry name" value="SpoU_sub_bind"/>
    <property type="match status" value="1"/>
</dbReference>
<comment type="similarity">
    <text evidence="1">Belongs to the class IV-like SAM-binding methyltransferase superfamily. RNA methyltransferase TrmH family.</text>
</comment>
<dbReference type="Proteomes" id="UP000190657">
    <property type="component" value="Unassembled WGS sequence"/>
</dbReference>
<dbReference type="OrthoDB" id="9794400at2"/>
<dbReference type="RefSeq" id="WP_078767719.1">
    <property type="nucleotide sequence ID" value="NZ_FUWW01000002.1"/>
</dbReference>
<dbReference type="InterPro" id="IPR004441">
    <property type="entry name" value="rRNA_MeTrfase_TrmH"/>
</dbReference>
<dbReference type="STRING" id="290054.SAMN02745114_00213"/>
<dbReference type="Gene3D" id="3.30.1330.30">
    <property type="match status" value="1"/>
</dbReference>
<dbReference type="GO" id="GO:0005829">
    <property type="term" value="C:cytosol"/>
    <property type="evidence" value="ECO:0007669"/>
    <property type="project" value="TreeGrafter"/>
</dbReference>